<proteinExistence type="predicted"/>
<evidence type="ECO:0000256" key="5">
    <source>
        <dbReference type="ARBA" id="ARBA00023128"/>
    </source>
</evidence>
<protein>
    <recommendedName>
        <fullName evidence="8">DUF676 domain-containing protein</fullName>
    </recommendedName>
</protein>
<dbReference type="SUPFAM" id="SSF53474">
    <property type="entry name" value="alpha/beta-Hydrolases"/>
    <property type="match status" value="1"/>
</dbReference>
<evidence type="ECO:0000256" key="4">
    <source>
        <dbReference type="ARBA" id="ARBA00022824"/>
    </source>
</evidence>
<evidence type="ECO:0000313" key="7">
    <source>
        <dbReference type="EMBL" id="JAV97571.1"/>
    </source>
</evidence>
<keyword evidence="5" id="KW-0496">Mitochondrion</keyword>
<evidence type="ECO:0000256" key="6">
    <source>
        <dbReference type="ARBA" id="ARBA00023136"/>
    </source>
</evidence>
<reference evidence="7" key="1">
    <citation type="journal article" date="2016" name="Sci. Rep.">
        <title>Molecular characterization of firefly nuptial gifts: a multi-omics approach sheds light on postcopulatory sexual selection.</title>
        <authorList>
            <person name="Al-Wathiqui N."/>
            <person name="Fallon T.R."/>
            <person name="South A."/>
            <person name="Weng J.K."/>
            <person name="Lewis S.M."/>
        </authorList>
    </citation>
    <scope>NUCLEOTIDE SEQUENCE</scope>
</reference>
<dbReference type="PANTHER" id="PTHR48182">
    <property type="entry name" value="PROTEIN SERAC1"/>
    <property type="match status" value="1"/>
</dbReference>
<accession>A0A1Y1NIA1</accession>
<dbReference type="EMBL" id="GEZM01001695">
    <property type="protein sequence ID" value="JAV97571.1"/>
    <property type="molecule type" value="Transcribed_RNA"/>
</dbReference>
<organism evidence="7">
    <name type="scientific">Photinus pyralis</name>
    <name type="common">Common eastern firefly</name>
    <name type="synonym">Lampyris pyralis</name>
    <dbReference type="NCBI Taxonomy" id="7054"/>
    <lineage>
        <taxon>Eukaryota</taxon>
        <taxon>Metazoa</taxon>
        <taxon>Ecdysozoa</taxon>
        <taxon>Arthropoda</taxon>
        <taxon>Hexapoda</taxon>
        <taxon>Insecta</taxon>
        <taxon>Pterygota</taxon>
        <taxon>Neoptera</taxon>
        <taxon>Endopterygota</taxon>
        <taxon>Coleoptera</taxon>
        <taxon>Polyphaga</taxon>
        <taxon>Elateriformia</taxon>
        <taxon>Elateroidea</taxon>
        <taxon>Lampyridae</taxon>
        <taxon>Lampyrinae</taxon>
        <taxon>Photinus</taxon>
    </lineage>
</organism>
<evidence type="ECO:0000256" key="2">
    <source>
        <dbReference type="ARBA" id="ARBA00004240"/>
    </source>
</evidence>
<evidence type="ECO:0000256" key="3">
    <source>
        <dbReference type="ARBA" id="ARBA00004370"/>
    </source>
</evidence>
<evidence type="ECO:0000256" key="1">
    <source>
        <dbReference type="ARBA" id="ARBA00004173"/>
    </source>
</evidence>
<dbReference type="GO" id="GO:0005739">
    <property type="term" value="C:mitochondrion"/>
    <property type="evidence" value="ECO:0007669"/>
    <property type="project" value="UniProtKB-SubCell"/>
</dbReference>
<dbReference type="InterPro" id="IPR029058">
    <property type="entry name" value="AB_hydrolase_fold"/>
</dbReference>
<evidence type="ECO:0008006" key="8">
    <source>
        <dbReference type="Google" id="ProtNLM"/>
    </source>
</evidence>
<dbReference type="AlphaFoldDB" id="A0A1Y1NIA1"/>
<comment type="subcellular location">
    <subcellularLocation>
        <location evidence="2">Endoplasmic reticulum</location>
    </subcellularLocation>
    <subcellularLocation>
        <location evidence="3">Membrane</location>
    </subcellularLocation>
    <subcellularLocation>
        <location evidence="1">Mitochondrion</location>
    </subcellularLocation>
</comment>
<dbReference type="EMBL" id="GEZM01001693">
    <property type="protein sequence ID" value="JAV97573.1"/>
    <property type="molecule type" value="Transcribed_RNA"/>
</dbReference>
<sequence>MEVEDIMCDQGIMRTELSMEIETDSTTIITISATRFRLAITVLTRAVLPTVIQVCYKCLRNQKVVLDNVRHQIIPTIFAFLANNISRSLSSVQRGLFYPLLLRATITPSSTRDEDFPEECVDCVVLHEPSGSIVVDIIFIHGIHGSLQNTWKQGLWASDRNKIKKAVLERSQTSSELNRQLPNSPLKRSISDYSSLRPSKLSKLDSTSFNNNIEIDNEGLDDEFSKCWPKDWLSKDYPNARIISLNYSTDPYLWRPVWVKKKNRSGIPERSLEMIKHLVKLQVGRRPIVWVGHSKGGLYIKQIIVHAWEQNAEEMKYLYLQSKGIMFYSVPHRGSVLADITLPFLSRSVELLEVQRNGCFILDLHRKFLDMLEQSKINPEVFSFFETSLTFMSFVYLRIVAADSADAGVGEKWGVPLDHREICKPSSRQCFLYKELLRIIEKILC</sequence>
<name>A0A1Y1NIA1_PHOPY</name>
<dbReference type="GO" id="GO:0005783">
    <property type="term" value="C:endoplasmic reticulum"/>
    <property type="evidence" value="ECO:0007669"/>
    <property type="project" value="UniProtKB-SubCell"/>
</dbReference>
<dbReference type="Gene3D" id="3.40.50.1820">
    <property type="entry name" value="alpha/beta hydrolase"/>
    <property type="match status" value="1"/>
</dbReference>
<keyword evidence="6" id="KW-0472">Membrane</keyword>
<dbReference type="EMBL" id="GEZM01001694">
    <property type="protein sequence ID" value="JAV97572.1"/>
    <property type="molecule type" value="Transcribed_RNA"/>
</dbReference>
<dbReference type="InterPro" id="IPR052374">
    <property type="entry name" value="SERAC1"/>
</dbReference>
<dbReference type="PANTHER" id="PTHR48182:SF2">
    <property type="entry name" value="PROTEIN SERAC1"/>
    <property type="match status" value="1"/>
</dbReference>
<keyword evidence="4" id="KW-0256">Endoplasmic reticulum</keyword>
<dbReference type="GO" id="GO:0016020">
    <property type="term" value="C:membrane"/>
    <property type="evidence" value="ECO:0007669"/>
    <property type="project" value="UniProtKB-SubCell"/>
</dbReference>